<sequence length="397" mass="44390">MQLTPRRHELLSVYLLGAGTLFMYIGYVTQSFISEPIIRGMSAEKPGTISEFAGYYGQAFHYTAFAISSLVTPSIQAYIKSKWILTTASALFAIYYLGFMHFNTFYFYIAQVLMGIGYSFYNNGEGAYLSEHSSRRTIESNTGIETAVGHSSLFVGGLALLTIFYFVPQDTTQVTNISRTFSEFEIRIIYGTFFALNVISMLIFALLPTKQYDSIASKSQVVLPSLQQQISGVFLRKLVKQCQKWRLPFIITIHLLFIITGLVLVQLSVPEMATIRPTTEVSPQLIHPSRLIVGLIGFLFGVGDFSITMARAVICQVVVPECRMQVFSISRLYQCLSSCIVLVLTPYMAITCWTITLFVGLVLGTSTFIIVARRTDKHQTDIITAHSKIELTTTELA</sequence>
<dbReference type="WBParaSite" id="Hba_17977">
    <property type="protein sequence ID" value="Hba_17977"/>
    <property type="gene ID" value="Hba_17977"/>
</dbReference>
<evidence type="ECO:0000313" key="7">
    <source>
        <dbReference type="Proteomes" id="UP000095283"/>
    </source>
</evidence>
<feature type="transmembrane region" description="Helical" evidence="6">
    <location>
        <begin position="353"/>
        <end position="372"/>
    </location>
</feature>
<reference evidence="8" key="1">
    <citation type="submission" date="2016-11" db="UniProtKB">
        <authorList>
            <consortium name="WormBaseParasite"/>
        </authorList>
    </citation>
    <scope>IDENTIFICATION</scope>
</reference>
<evidence type="ECO:0000256" key="1">
    <source>
        <dbReference type="ARBA" id="ARBA00004141"/>
    </source>
</evidence>
<keyword evidence="4 6" id="KW-1133">Transmembrane helix</keyword>
<keyword evidence="3 6" id="KW-0812">Transmembrane</keyword>
<feature type="transmembrane region" description="Helical" evidence="6">
    <location>
        <begin position="187"/>
        <end position="207"/>
    </location>
</feature>
<feature type="transmembrane region" description="Helical" evidence="6">
    <location>
        <begin position="326"/>
        <end position="347"/>
    </location>
</feature>
<evidence type="ECO:0000256" key="5">
    <source>
        <dbReference type="ARBA" id="ARBA00023136"/>
    </source>
</evidence>
<evidence type="ECO:0000256" key="2">
    <source>
        <dbReference type="ARBA" id="ARBA00009172"/>
    </source>
</evidence>
<evidence type="ECO:0000256" key="6">
    <source>
        <dbReference type="SAM" id="Phobius"/>
    </source>
</evidence>
<dbReference type="InterPro" id="IPR051617">
    <property type="entry name" value="UNC-93-like_regulator"/>
</dbReference>
<comment type="subcellular location">
    <subcellularLocation>
        <location evidence="1">Membrane</location>
        <topology evidence="1">Multi-pass membrane protein</topology>
    </subcellularLocation>
</comment>
<dbReference type="Pfam" id="PF05978">
    <property type="entry name" value="UNC-93"/>
    <property type="match status" value="2"/>
</dbReference>
<dbReference type="InterPro" id="IPR010291">
    <property type="entry name" value="Ion_channel_UNC-93"/>
</dbReference>
<feature type="transmembrane region" description="Helical" evidence="6">
    <location>
        <begin position="247"/>
        <end position="269"/>
    </location>
</feature>
<accession>A0A1I7XKC2</accession>
<evidence type="ECO:0000256" key="3">
    <source>
        <dbReference type="ARBA" id="ARBA00022692"/>
    </source>
</evidence>
<dbReference type="PANTHER" id="PTHR23294">
    <property type="entry name" value="ET TRANSLATION PRODUCT-RELATED"/>
    <property type="match status" value="1"/>
</dbReference>
<protein>
    <submittedName>
        <fullName evidence="8">MFS domain-containing protein</fullName>
    </submittedName>
</protein>
<feature type="transmembrane region" description="Helical" evidence="6">
    <location>
        <begin position="142"/>
        <end position="167"/>
    </location>
</feature>
<organism evidence="7 8">
    <name type="scientific">Heterorhabditis bacteriophora</name>
    <name type="common">Entomopathogenic nematode worm</name>
    <dbReference type="NCBI Taxonomy" id="37862"/>
    <lineage>
        <taxon>Eukaryota</taxon>
        <taxon>Metazoa</taxon>
        <taxon>Ecdysozoa</taxon>
        <taxon>Nematoda</taxon>
        <taxon>Chromadorea</taxon>
        <taxon>Rhabditida</taxon>
        <taxon>Rhabditina</taxon>
        <taxon>Rhabditomorpha</taxon>
        <taxon>Strongyloidea</taxon>
        <taxon>Heterorhabditidae</taxon>
        <taxon>Heterorhabditis</taxon>
    </lineage>
</organism>
<feature type="transmembrane region" description="Helical" evidence="6">
    <location>
        <begin position="105"/>
        <end position="121"/>
    </location>
</feature>
<dbReference type="Proteomes" id="UP000095283">
    <property type="component" value="Unplaced"/>
</dbReference>
<dbReference type="GO" id="GO:0016020">
    <property type="term" value="C:membrane"/>
    <property type="evidence" value="ECO:0007669"/>
    <property type="project" value="UniProtKB-SubCell"/>
</dbReference>
<feature type="transmembrane region" description="Helical" evidence="6">
    <location>
        <begin position="289"/>
        <end position="314"/>
    </location>
</feature>
<dbReference type="SUPFAM" id="SSF103473">
    <property type="entry name" value="MFS general substrate transporter"/>
    <property type="match status" value="1"/>
</dbReference>
<keyword evidence="7" id="KW-1185">Reference proteome</keyword>
<feature type="transmembrane region" description="Helical" evidence="6">
    <location>
        <begin position="12"/>
        <end position="33"/>
    </location>
</feature>
<dbReference type="PANTHER" id="PTHR23294:SF21">
    <property type="entry name" value="UNC93-LIKE PROTEIN MFSD11"/>
    <property type="match status" value="1"/>
</dbReference>
<keyword evidence="5 6" id="KW-0472">Membrane</keyword>
<name>A0A1I7XKC2_HETBA</name>
<feature type="transmembrane region" description="Helical" evidence="6">
    <location>
        <begin position="53"/>
        <end position="71"/>
    </location>
</feature>
<feature type="transmembrane region" description="Helical" evidence="6">
    <location>
        <begin position="83"/>
        <end position="99"/>
    </location>
</feature>
<proteinExistence type="inferred from homology"/>
<dbReference type="InterPro" id="IPR036259">
    <property type="entry name" value="MFS_trans_sf"/>
</dbReference>
<evidence type="ECO:0000313" key="8">
    <source>
        <dbReference type="WBParaSite" id="Hba_17977"/>
    </source>
</evidence>
<comment type="similarity">
    <text evidence="2">Belongs to the unc-93 family.</text>
</comment>
<evidence type="ECO:0000256" key="4">
    <source>
        <dbReference type="ARBA" id="ARBA00022989"/>
    </source>
</evidence>
<dbReference type="AlphaFoldDB" id="A0A1I7XKC2"/>